<feature type="transmembrane region" description="Helical" evidence="8">
    <location>
        <begin position="224"/>
        <end position="242"/>
    </location>
</feature>
<dbReference type="Pfam" id="PF01925">
    <property type="entry name" value="TauE"/>
    <property type="match status" value="1"/>
</dbReference>
<evidence type="ECO:0000313" key="10">
    <source>
        <dbReference type="Proteomes" id="UP000253570"/>
    </source>
</evidence>
<comment type="subcellular location">
    <subcellularLocation>
        <location evidence="1 8">Cell membrane</location>
        <topology evidence="1 8">Multi-pass membrane protein</topology>
    </subcellularLocation>
</comment>
<evidence type="ECO:0000256" key="3">
    <source>
        <dbReference type="ARBA" id="ARBA00022448"/>
    </source>
</evidence>
<keyword evidence="5 8" id="KW-0812">Transmembrane</keyword>
<evidence type="ECO:0000256" key="1">
    <source>
        <dbReference type="ARBA" id="ARBA00004651"/>
    </source>
</evidence>
<feature type="transmembrane region" description="Helical" evidence="8">
    <location>
        <begin position="166"/>
        <end position="183"/>
    </location>
</feature>
<dbReference type="Proteomes" id="UP000253570">
    <property type="component" value="Unassembled WGS sequence"/>
</dbReference>
<reference evidence="9 10" key="1">
    <citation type="journal article" date="2018" name="Microbiome">
        <title>Fine metagenomic profile of the Mediterranean stratified and mixed water columns revealed by assembly and recruitment.</title>
        <authorList>
            <person name="Haro-Moreno J.M."/>
            <person name="Lopez-Perez M."/>
            <person name="De La Torre J.R."/>
            <person name="Picazo A."/>
            <person name="Camacho A."/>
            <person name="Rodriguez-Valera F."/>
        </authorList>
    </citation>
    <scope>NUCLEOTIDE SEQUENCE [LARGE SCALE GENOMIC DNA]</scope>
    <source>
        <strain evidence="9">MED-G57</strain>
    </source>
</reference>
<evidence type="ECO:0000256" key="6">
    <source>
        <dbReference type="ARBA" id="ARBA00022989"/>
    </source>
</evidence>
<dbReference type="InterPro" id="IPR052017">
    <property type="entry name" value="TSUP"/>
</dbReference>
<proteinExistence type="inferred from homology"/>
<name>A0A368DRJ4_9PROT</name>
<feature type="transmembrane region" description="Helical" evidence="8">
    <location>
        <begin position="12"/>
        <end position="39"/>
    </location>
</feature>
<evidence type="ECO:0000313" key="9">
    <source>
        <dbReference type="EMBL" id="RCL73956.1"/>
    </source>
</evidence>
<protein>
    <recommendedName>
        <fullName evidence="8">Probable membrane transporter protein</fullName>
    </recommendedName>
</protein>
<dbReference type="PANTHER" id="PTHR30269">
    <property type="entry name" value="TRANSMEMBRANE PROTEIN YFCA"/>
    <property type="match status" value="1"/>
</dbReference>
<dbReference type="GO" id="GO:0005886">
    <property type="term" value="C:plasma membrane"/>
    <property type="evidence" value="ECO:0007669"/>
    <property type="project" value="UniProtKB-SubCell"/>
</dbReference>
<feature type="transmembrane region" description="Helical" evidence="8">
    <location>
        <begin position="73"/>
        <end position="92"/>
    </location>
</feature>
<dbReference type="AlphaFoldDB" id="A0A368DRJ4"/>
<keyword evidence="3" id="KW-0813">Transport</keyword>
<evidence type="ECO:0000256" key="8">
    <source>
        <dbReference type="RuleBase" id="RU363041"/>
    </source>
</evidence>
<sequence>MILDPLFYTMAIPSVILIGLSKGGLTGIGALAVPLMAIVASPLQAAAVLMPILLILDIVAVWTYRKTYDKKTLLITIPASIIGIVIGAILVSQINTNLVRIIIGFIAISFTVSYWTSKNETKSQGHSLTRGTIWGGITGFTSFVTLTGAPPYQMYLLPLRLEQRTYAGTFMIFFWMNNLLKILPFMMLGEMNKSTLITSTILFPISLIFAFVGIWIVRKLPTKIFYEIIYILLFLVSIKLIIDGISNMISIS</sequence>
<dbReference type="InterPro" id="IPR002781">
    <property type="entry name" value="TM_pro_TauE-like"/>
</dbReference>
<dbReference type="EMBL" id="QOQD01000004">
    <property type="protein sequence ID" value="RCL73956.1"/>
    <property type="molecule type" value="Genomic_DNA"/>
</dbReference>
<keyword evidence="6 8" id="KW-1133">Transmembrane helix</keyword>
<dbReference type="PANTHER" id="PTHR30269:SF37">
    <property type="entry name" value="MEMBRANE TRANSPORTER PROTEIN"/>
    <property type="match status" value="1"/>
</dbReference>
<feature type="transmembrane region" description="Helical" evidence="8">
    <location>
        <begin position="98"/>
        <end position="116"/>
    </location>
</feature>
<evidence type="ECO:0000256" key="4">
    <source>
        <dbReference type="ARBA" id="ARBA00022475"/>
    </source>
</evidence>
<keyword evidence="4 8" id="KW-1003">Cell membrane</keyword>
<keyword evidence="7 8" id="KW-0472">Membrane</keyword>
<evidence type="ECO:0000256" key="7">
    <source>
        <dbReference type="ARBA" id="ARBA00023136"/>
    </source>
</evidence>
<feature type="transmembrane region" description="Helical" evidence="8">
    <location>
        <begin position="45"/>
        <end position="64"/>
    </location>
</feature>
<evidence type="ECO:0000256" key="5">
    <source>
        <dbReference type="ARBA" id="ARBA00022692"/>
    </source>
</evidence>
<comment type="caution">
    <text evidence="9">The sequence shown here is derived from an EMBL/GenBank/DDBJ whole genome shotgun (WGS) entry which is preliminary data.</text>
</comment>
<evidence type="ECO:0000256" key="2">
    <source>
        <dbReference type="ARBA" id="ARBA00009142"/>
    </source>
</evidence>
<accession>A0A368DRJ4</accession>
<comment type="similarity">
    <text evidence="2 8">Belongs to the 4-toluene sulfonate uptake permease (TSUP) (TC 2.A.102) family.</text>
</comment>
<organism evidence="9 10">
    <name type="scientific">PS1 clade bacterium</name>
    <dbReference type="NCBI Taxonomy" id="2175152"/>
    <lineage>
        <taxon>Bacteria</taxon>
        <taxon>Pseudomonadati</taxon>
        <taxon>Pseudomonadota</taxon>
        <taxon>Alphaproteobacteria</taxon>
        <taxon>PS1 clade</taxon>
    </lineage>
</organism>
<feature type="transmembrane region" description="Helical" evidence="8">
    <location>
        <begin position="195"/>
        <end position="218"/>
    </location>
</feature>
<gene>
    <name evidence="9" type="ORF">DBW71_02480</name>
</gene>